<keyword evidence="2" id="KW-0731">Sigma factor</keyword>
<evidence type="ECO:0000256" key="3">
    <source>
        <dbReference type="ARBA" id="ARBA00023163"/>
    </source>
</evidence>
<dbReference type="Proteomes" id="UP000812270">
    <property type="component" value="Unassembled WGS sequence"/>
</dbReference>
<keyword evidence="3" id="KW-0804">Transcription</keyword>
<keyword evidence="4" id="KW-0812">Transmembrane</keyword>
<keyword evidence="4" id="KW-1133">Transmembrane helix</keyword>
<dbReference type="InterPro" id="IPR039425">
    <property type="entry name" value="RNA_pol_sigma-70-like"/>
</dbReference>
<dbReference type="AlphaFoldDB" id="A0A9E2W5D6"/>
<dbReference type="GO" id="GO:0003677">
    <property type="term" value="F:DNA binding"/>
    <property type="evidence" value="ECO:0007669"/>
    <property type="project" value="InterPro"/>
</dbReference>
<keyword evidence="4" id="KW-0472">Membrane</keyword>
<dbReference type="GO" id="GO:0006352">
    <property type="term" value="P:DNA-templated transcription initiation"/>
    <property type="evidence" value="ECO:0007669"/>
    <property type="project" value="InterPro"/>
</dbReference>
<comment type="caution">
    <text evidence="7">The sequence shown here is derived from an EMBL/GenBank/DDBJ whole genome shotgun (WGS) entry which is preliminary data.</text>
</comment>
<sequence length="194" mass="22866">MRVIPTDSCVALKSFQQGEEKGFQYFFHKYYGSLCHYVSEMTSDHELAQEIASDGFMKLWERRKQFFSDNTIRSFLFTVTRNAAISYIRTRSKTVATDIDGVYIADDHFNSLQSMMRAETYWQLHQAIERLPKVCRKVITMFYIQGMSYEQIAQELNISLANIRNQKARGIKLLREKSLGYWVILVVAIWMIWQ</sequence>
<keyword evidence="1" id="KW-0805">Transcription regulation</keyword>
<feature type="transmembrane region" description="Helical" evidence="4">
    <location>
        <begin position="178"/>
        <end position="193"/>
    </location>
</feature>
<dbReference type="RefSeq" id="WP_217792509.1">
    <property type="nucleotide sequence ID" value="NZ_JAHSPG010000013.1"/>
</dbReference>
<protein>
    <submittedName>
        <fullName evidence="7">RNA polymerase sigma-70 factor</fullName>
    </submittedName>
</protein>
<dbReference type="Pfam" id="PF04542">
    <property type="entry name" value="Sigma70_r2"/>
    <property type="match status" value="1"/>
</dbReference>
<dbReference type="PANTHER" id="PTHR43133">
    <property type="entry name" value="RNA POLYMERASE ECF-TYPE SIGMA FACTO"/>
    <property type="match status" value="1"/>
</dbReference>
<gene>
    <name evidence="7" type="ORF">KTO63_16610</name>
</gene>
<feature type="domain" description="RNA polymerase sigma factor 70 region 4 type 2" evidence="6">
    <location>
        <begin position="123"/>
        <end position="174"/>
    </location>
</feature>
<dbReference type="InterPro" id="IPR013249">
    <property type="entry name" value="RNA_pol_sigma70_r4_t2"/>
</dbReference>
<dbReference type="InterPro" id="IPR014284">
    <property type="entry name" value="RNA_pol_sigma-70_dom"/>
</dbReference>
<dbReference type="CDD" id="cd06171">
    <property type="entry name" value="Sigma70_r4"/>
    <property type="match status" value="1"/>
</dbReference>
<dbReference type="Pfam" id="PF08281">
    <property type="entry name" value="Sigma70_r4_2"/>
    <property type="match status" value="1"/>
</dbReference>
<evidence type="ECO:0000259" key="6">
    <source>
        <dbReference type="Pfam" id="PF08281"/>
    </source>
</evidence>
<evidence type="ECO:0000256" key="2">
    <source>
        <dbReference type="ARBA" id="ARBA00023082"/>
    </source>
</evidence>
<proteinExistence type="predicted"/>
<evidence type="ECO:0000313" key="8">
    <source>
        <dbReference type="Proteomes" id="UP000812270"/>
    </source>
</evidence>
<reference evidence="7" key="1">
    <citation type="submission" date="2021-06" db="EMBL/GenBank/DDBJ databases">
        <authorList>
            <person name="Huq M.A."/>
        </authorList>
    </citation>
    <scope>NUCLEOTIDE SEQUENCE</scope>
    <source>
        <strain evidence="7">MAH-26</strain>
    </source>
</reference>
<dbReference type="InterPro" id="IPR014327">
    <property type="entry name" value="RNA_pol_sigma70_bacteroid"/>
</dbReference>
<feature type="domain" description="RNA polymerase sigma-70 region 2" evidence="5">
    <location>
        <begin position="27"/>
        <end position="93"/>
    </location>
</feature>
<dbReference type="NCBIfam" id="TIGR02937">
    <property type="entry name" value="sigma70-ECF"/>
    <property type="match status" value="1"/>
</dbReference>
<evidence type="ECO:0000256" key="4">
    <source>
        <dbReference type="SAM" id="Phobius"/>
    </source>
</evidence>
<organism evidence="7 8">
    <name type="scientific">Pinibacter aurantiacus</name>
    <dbReference type="NCBI Taxonomy" id="2851599"/>
    <lineage>
        <taxon>Bacteria</taxon>
        <taxon>Pseudomonadati</taxon>
        <taxon>Bacteroidota</taxon>
        <taxon>Chitinophagia</taxon>
        <taxon>Chitinophagales</taxon>
        <taxon>Chitinophagaceae</taxon>
        <taxon>Pinibacter</taxon>
    </lineage>
</organism>
<name>A0A9E2W5D6_9BACT</name>
<dbReference type="PANTHER" id="PTHR43133:SF46">
    <property type="entry name" value="RNA POLYMERASE SIGMA-70 FACTOR ECF SUBFAMILY"/>
    <property type="match status" value="1"/>
</dbReference>
<dbReference type="GO" id="GO:0016987">
    <property type="term" value="F:sigma factor activity"/>
    <property type="evidence" value="ECO:0007669"/>
    <property type="project" value="UniProtKB-KW"/>
</dbReference>
<evidence type="ECO:0000256" key="1">
    <source>
        <dbReference type="ARBA" id="ARBA00023015"/>
    </source>
</evidence>
<dbReference type="NCBIfam" id="TIGR02985">
    <property type="entry name" value="Sig70_bacteroi1"/>
    <property type="match status" value="1"/>
</dbReference>
<accession>A0A9E2W5D6</accession>
<keyword evidence="8" id="KW-1185">Reference proteome</keyword>
<evidence type="ECO:0000313" key="7">
    <source>
        <dbReference type="EMBL" id="MBV4358789.1"/>
    </source>
</evidence>
<evidence type="ECO:0000259" key="5">
    <source>
        <dbReference type="Pfam" id="PF04542"/>
    </source>
</evidence>
<dbReference type="InterPro" id="IPR007627">
    <property type="entry name" value="RNA_pol_sigma70_r2"/>
</dbReference>
<dbReference type="EMBL" id="JAHSPG010000013">
    <property type="protein sequence ID" value="MBV4358789.1"/>
    <property type="molecule type" value="Genomic_DNA"/>
</dbReference>